<protein>
    <submittedName>
        <fullName evidence="1">Uncharacterized protein</fullName>
    </submittedName>
</protein>
<reference evidence="2" key="1">
    <citation type="submission" date="2015-04" db="EMBL/GenBank/DDBJ databases">
        <authorList>
            <person name="Mushtaq Mamoona"/>
        </authorList>
    </citation>
    <scope>NUCLEOTIDE SEQUENCE [LARGE SCALE GENOMIC DNA]</scope>
    <source>
        <strain evidence="2">AN4859/03</strain>
    </source>
</reference>
<dbReference type="InterPro" id="IPR023860">
    <property type="entry name" value="FeFe-hyd_TM1266"/>
</dbReference>
<proteinExistence type="predicted"/>
<dbReference type="RefSeq" id="WP_048593869.1">
    <property type="nucleotide sequence ID" value="NZ_CVLB01000001.1"/>
</dbReference>
<keyword evidence="2" id="KW-1185">Reference proteome</keyword>
<gene>
    <name evidence="1" type="ORF">BRSU_0771</name>
</gene>
<dbReference type="SUPFAM" id="SSF55021">
    <property type="entry name" value="ACT-like"/>
    <property type="match status" value="1"/>
</dbReference>
<dbReference type="OrthoDB" id="9796135at2"/>
<accession>A0A0G4K5F1</accession>
<dbReference type="EMBL" id="CVLB01000001">
    <property type="protein sequence ID" value="CRF32404.1"/>
    <property type="molecule type" value="Genomic_DNA"/>
</dbReference>
<evidence type="ECO:0000313" key="2">
    <source>
        <dbReference type="Proteomes" id="UP000043763"/>
    </source>
</evidence>
<dbReference type="Proteomes" id="UP000043763">
    <property type="component" value="Unassembled WGS sequence"/>
</dbReference>
<dbReference type="AlphaFoldDB" id="A0A0G4K5F1"/>
<dbReference type="InterPro" id="IPR027271">
    <property type="entry name" value="Acetolactate_synth/TF_NikR_C"/>
</dbReference>
<dbReference type="NCBIfam" id="TIGR03959">
    <property type="entry name" value="hyd_TM1266"/>
    <property type="match status" value="1"/>
</dbReference>
<dbReference type="Pfam" id="PF21699">
    <property type="entry name" value="TM1266-like"/>
    <property type="match status" value="1"/>
</dbReference>
<organism evidence="1 2">
    <name type="scientific">Brachyspira suanatina</name>
    <dbReference type="NCBI Taxonomy" id="381802"/>
    <lineage>
        <taxon>Bacteria</taxon>
        <taxon>Pseudomonadati</taxon>
        <taxon>Spirochaetota</taxon>
        <taxon>Spirochaetia</taxon>
        <taxon>Brachyspirales</taxon>
        <taxon>Brachyspiraceae</taxon>
        <taxon>Brachyspira</taxon>
    </lineage>
</organism>
<name>A0A0G4K5F1_9SPIR</name>
<dbReference type="InterPro" id="IPR045865">
    <property type="entry name" value="ACT-like_dom_sf"/>
</dbReference>
<sequence length="83" mass="9189">MENNRIAVIGIIVEKTENVSKVNEILHDYSDFIIGRMGIPYREENINIISIVLNAPNDKINSLTGKLGMLEGVSAKALYASKK</sequence>
<evidence type="ECO:0000313" key="1">
    <source>
        <dbReference type="EMBL" id="CRF32404.1"/>
    </source>
</evidence>
<dbReference type="Gene3D" id="3.30.70.1150">
    <property type="entry name" value="ACT-like. Chain A, domain 2"/>
    <property type="match status" value="1"/>
</dbReference>